<evidence type="ECO:0000256" key="3">
    <source>
        <dbReference type="ARBA" id="ARBA00022801"/>
    </source>
</evidence>
<dbReference type="InterPro" id="IPR013780">
    <property type="entry name" value="Glyco_hydro_b"/>
</dbReference>
<dbReference type="InterPro" id="IPR013785">
    <property type="entry name" value="Aldolase_TIM"/>
</dbReference>
<protein>
    <recommendedName>
        <fullName evidence="12">Glycoside hydrolase family 97 protein</fullName>
    </recommendedName>
</protein>
<evidence type="ECO:0000256" key="6">
    <source>
        <dbReference type="SAM" id="SignalP"/>
    </source>
</evidence>
<dbReference type="PANTHER" id="PTHR35803">
    <property type="entry name" value="GLUCAN 1,4-ALPHA-GLUCOSIDASE SUSB-RELATED"/>
    <property type="match status" value="1"/>
</dbReference>
<accession>A0A840CRW9</accession>
<dbReference type="PROSITE" id="PS51257">
    <property type="entry name" value="PROKAR_LIPOPROTEIN"/>
    <property type="match status" value="1"/>
</dbReference>
<dbReference type="Gene3D" id="2.70.98.10">
    <property type="match status" value="1"/>
</dbReference>
<sequence length="636" mass="71478">MKSLAIAAIALSMATTCSCSPTKDTVSPNGKISVSVYTEHSPNKKQGQAYFSINYLEGKSKKQIFSKAGLGLCTEQQRFADNLRLVSVSPPKAVSENYKMITGKRSHCTNKGIERVYQFENENKQTLKIAFRAYNDGVVFRYLLEDVETKPTFVTTELTSYPIPDGVNRWMQTYTNDYEGFFPLATNGESKEKHIWGYPALLEPQDSLFVLITEANIQHGNSGSRLYNGDQPDQYQVRMPDEKVAFNQTFTSPWRVLIIGSLADIVESTLVTDVSEPSKVENTDWIIPGASAWIYWAHNHGSKDFQLVKAYIDLAANMHWPYNLIDWEWDVMENGGTVQDAIQYAEAKGVKPMLWYNSGTSWIGPGAPGPLDRLNSKENREKEYAQLHKMGVAGIKIDFFAVDGAEMMNYYMDLLEDAAKYKLMINFHGATIPRGWQRTYPHLMTVEAVYGSEWYNNRPILTERAAAHNATLPFTRNVIGSMDYTPGTFSDSQHPHITSHGHELALPVVFESALQHMPDRPETYYALPDEVKAFLSELPTAWDDTKLLSGYPGMDVVIARRKGDTWYIGGLNGTNESRTLSFTPVFLTGSPKTMTLIQDGTEQKSFSIKSNVQIEDSEEHISIDCLPRGGFVAIIK</sequence>
<dbReference type="InterPro" id="IPR014718">
    <property type="entry name" value="GH-type_carb-bd"/>
</dbReference>
<evidence type="ECO:0000256" key="5">
    <source>
        <dbReference type="ARBA" id="ARBA00023295"/>
    </source>
</evidence>
<keyword evidence="6" id="KW-0732">Signal</keyword>
<dbReference type="EMBL" id="JACIER010000001">
    <property type="protein sequence ID" value="MBB4042650.1"/>
    <property type="molecule type" value="Genomic_DNA"/>
</dbReference>
<feature type="domain" description="Glycosyl-hydrolase 97 C-terminal oligomerisation" evidence="9">
    <location>
        <begin position="541"/>
        <end position="636"/>
    </location>
</feature>
<comment type="cofactor">
    <cofactor evidence="1">
        <name>Ca(2+)</name>
        <dbReference type="ChEBI" id="CHEBI:29108"/>
    </cofactor>
</comment>
<feature type="signal peptide" evidence="6">
    <location>
        <begin position="1"/>
        <end position="19"/>
    </location>
</feature>
<dbReference type="InterPro" id="IPR019563">
    <property type="entry name" value="GH97_catalytic"/>
</dbReference>
<keyword evidence="5" id="KW-0326">Glycosidase</keyword>
<evidence type="ECO:0000259" key="8">
    <source>
        <dbReference type="Pfam" id="PF14508"/>
    </source>
</evidence>
<dbReference type="Proteomes" id="UP000560658">
    <property type="component" value="Unassembled WGS sequence"/>
</dbReference>
<evidence type="ECO:0000259" key="9">
    <source>
        <dbReference type="Pfam" id="PF14509"/>
    </source>
</evidence>
<name>A0A840CRW9_9BACE</name>
<feature type="chain" id="PRO_5032521279" description="Glycoside hydrolase family 97 protein" evidence="6">
    <location>
        <begin position="20"/>
        <end position="636"/>
    </location>
</feature>
<dbReference type="AlphaFoldDB" id="A0A840CRW9"/>
<dbReference type="Gene3D" id="3.20.20.70">
    <property type="entry name" value="Aldolase class I"/>
    <property type="match status" value="1"/>
</dbReference>
<keyword evidence="4" id="KW-0106">Calcium</keyword>
<dbReference type="InterPro" id="IPR029483">
    <property type="entry name" value="GH97_C"/>
</dbReference>
<dbReference type="RefSeq" id="WP_244436825.1">
    <property type="nucleotide sequence ID" value="NZ_JACIER010000001.1"/>
</dbReference>
<evidence type="ECO:0000313" key="10">
    <source>
        <dbReference type="EMBL" id="MBB4042650.1"/>
    </source>
</evidence>
<dbReference type="InterPro" id="IPR017853">
    <property type="entry name" value="GH"/>
</dbReference>
<keyword evidence="3" id="KW-0378">Hydrolase</keyword>
<dbReference type="Pfam" id="PF10566">
    <property type="entry name" value="Glyco_hydro_97"/>
    <property type="match status" value="1"/>
</dbReference>
<dbReference type="SUPFAM" id="SSF51445">
    <property type="entry name" value="(Trans)glycosidases"/>
    <property type="match status" value="1"/>
</dbReference>
<dbReference type="Pfam" id="PF14509">
    <property type="entry name" value="GH97_C"/>
    <property type="match status" value="1"/>
</dbReference>
<reference evidence="10" key="1">
    <citation type="submission" date="2020-08" db="EMBL/GenBank/DDBJ databases">
        <title>Genomic Encyclopedia of Type Strains, Phase IV (KMG-IV): sequencing the most valuable type-strain genomes for metagenomic binning, comparative biology and taxonomic classification.</title>
        <authorList>
            <person name="Goeker M."/>
        </authorList>
    </citation>
    <scope>NUCLEOTIDE SEQUENCE [LARGE SCALE GENOMIC DNA]</scope>
    <source>
        <strain evidence="10">DSM 105720</strain>
    </source>
</reference>
<evidence type="ECO:0000313" key="11">
    <source>
        <dbReference type="Proteomes" id="UP000560658"/>
    </source>
</evidence>
<comment type="subunit">
    <text evidence="2">Monomer.</text>
</comment>
<feature type="domain" description="Glycosyl-hydrolase 97 N-terminal" evidence="8">
    <location>
        <begin position="27"/>
        <end position="277"/>
    </location>
</feature>
<dbReference type="GO" id="GO:0016798">
    <property type="term" value="F:hydrolase activity, acting on glycosyl bonds"/>
    <property type="evidence" value="ECO:0007669"/>
    <property type="project" value="UniProtKB-KW"/>
</dbReference>
<evidence type="ECO:0000256" key="4">
    <source>
        <dbReference type="ARBA" id="ARBA00022837"/>
    </source>
</evidence>
<organism evidence="10 11">
    <name type="scientific">Bacteroides reticulotermitis</name>
    <dbReference type="NCBI Taxonomy" id="1133319"/>
    <lineage>
        <taxon>Bacteria</taxon>
        <taxon>Pseudomonadati</taxon>
        <taxon>Bacteroidota</taxon>
        <taxon>Bacteroidia</taxon>
        <taxon>Bacteroidales</taxon>
        <taxon>Bacteroidaceae</taxon>
        <taxon>Bacteroides</taxon>
    </lineage>
</organism>
<gene>
    <name evidence="10" type="ORF">GGR06_000409</name>
</gene>
<dbReference type="InterPro" id="IPR052720">
    <property type="entry name" value="Glycosyl_hydrolase_97"/>
</dbReference>
<dbReference type="InterPro" id="IPR029486">
    <property type="entry name" value="GH97_N"/>
</dbReference>
<comment type="caution">
    <text evidence="10">The sequence shown here is derived from an EMBL/GenBank/DDBJ whole genome shotgun (WGS) entry which is preliminary data.</text>
</comment>
<dbReference type="Gene3D" id="2.60.40.1180">
    <property type="entry name" value="Golgi alpha-mannosidase II"/>
    <property type="match status" value="1"/>
</dbReference>
<evidence type="ECO:0000256" key="1">
    <source>
        <dbReference type="ARBA" id="ARBA00001913"/>
    </source>
</evidence>
<evidence type="ECO:0000259" key="7">
    <source>
        <dbReference type="Pfam" id="PF10566"/>
    </source>
</evidence>
<feature type="domain" description="Glycosyl-hydrolase 97 catalytic" evidence="7">
    <location>
        <begin position="300"/>
        <end position="449"/>
    </location>
</feature>
<evidence type="ECO:0008006" key="12">
    <source>
        <dbReference type="Google" id="ProtNLM"/>
    </source>
</evidence>
<evidence type="ECO:0000256" key="2">
    <source>
        <dbReference type="ARBA" id="ARBA00011245"/>
    </source>
</evidence>
<keyword evidence="11" id="KW-1185">Reference proteome</keyword>
<dbReference type="Pfam" id="PF14508">
    <property type="entry name" value="GH97_N"/>
    <property type="match status" value="1"/>
</dbReference>
<dbReference type="GO" id="GO:0030246">
    <property type="term" value="F:carbohydrate binding"/>
    <property type="evidence" value="ECO:0007669"/>
    <property type="project" value="InterPro"/>
</dbReference>
<dbReference type="PANTHER" id="PTHR35803:SF2">
    <property type="entry name" value="RETAINING ALPHA-GALACTOSIDASE"/>
    <property type="match status" value="1"/>
</dbReference>
<proteinExistence type="predicted"/>